<evidence type="ECO:0000256" key="9">
    <source>
        <dbReference type="ARBA" id="ARBA00023136"/>
    </source>
</evidence>
<keyword evidence="5" id="KW-0547">Nucleotide-binding</keyword>
<dbReference type="Pfam" id="PF03412">
    <property type="entry name" value="Peptidase_C39"/>
    <property type="match status" value="1"/>
</dbReference>
<evidence type="ECO:0000256" key="2">
    <source>
        <dbReference type="ARBA" id="ARBA00022448"/>
    </source>
</evidence>
<dbReference type="Gene3D" id="3.90.70.10">
    <property type="entry name" value="Cysteine proteinases"/>
    <property type="match status" value="1"/>
</dbReference>
<feature type="region of interest" description="Disordered" evidence="11">
    <location>
        <begin position="1"/>
        <end position="30"/>
    </location>
</feature>
<dbReference type="EMBL" id="RBIG01000001">
    <property type="protein sequence ID" value="RKQ73511.1"/>
    <property type="molecule type" value="Genomic_DNA"/>
</dbReference>
<feature type="domain" description="Peptidase C39" evidence="15">
    <location>
        <begin position="38"/>
        <end position="159"/>
    </location>
</feature>
<dbReference type="PANTHER" id="PTHR24221:SF654">
    <property type="entry name" value="ATP-BINDING CASSETTE SUB-FAMILY B MEMBER 6"/>
    <property type="match status" value="1"/>
</dbReference>
<feature type="transmembrane region" description="Helical" evidence="12">
    <location>
        <begin position="225"/>
        <end position="246"/>
    </location>
</feature>
<dbReference type="InterPro" id="IPR039421">
    <property type="entry name" value="Type_1_exporter"/>
</dbReference>
<dbReference type="SMART" id="SM00382">
    <property type="entry name" value="AAA"/>
    <property type="match status" value="1"/>
</dbReference>
<dbReference type="PANTHER" id="PTHR24221">
    <property type="entry name" value="ATP-BINDING CASSETTE SUB-FAMILY B"/>
    <property type="match status" value="1"/>
</dbReference>
<dbReference type="PROSITE" id="PS50893">
    <property type="entry name" value="ABC_TRANSPORTER_2"/>
    <property type="match status" value="1"/>
</dbReference>
<evidence type="ECO:0000256" key="4">
    <source>
        <dbReference type="ARBA" id="ARBA00022692"/>
    </source>
</evidence>
<evidence type="ECO:0000259" key="15">
    <source>
        <dbReference type="PROSITE" id="PS50990"/>
    </source>
</evidence>
<dbReference type="GO" id="GO:0140359">
    <property type="term" value="F:ABC-type transporter activity"/>
    <property type="evidence" value="ECO:0007669"/>
    <property type="project" value="InterPro"/>
</dbReference>
<name>A0A420WR30_9PROT</name>
<evidence type="ECO:0000259" key="13">
    <source>
        <dbReference type="PROSITE" id="PS50893"/>
    </source>
</evidence>
<protein>
    <submittedName>
        <fullName evidence="16">NHLM bacteriocin system ABC transporter peptidase/ATP-binding protein</fullName>
    </submittedName>
</protein>
<evidence type="ECO:0000256" key="10">
    <source>
        <dbReference type="ARBA" id="ARBA00043264"/>
    </source>
</evidence>
<feature type="transmembrane region" description="Helical" evidence="12">
    <location>
        <begin position="405"/>
        <end position="430"/>
    </location>
</feature>
<dbReference type="NCBIfam" id="TIGR03796">
    <property type="entry name" value="NHLM_micro_ABC1"/>
    <property type="match status" value="1"/>
</dbReference>
<dbReference type="GO" id="GO:0043213">
    <property type="term" value="P:bacteriocin transport"/>
    <property type="evidence" value="ECO:0007669"/>
    <property type="project" value="UniProtKB-KW"/>
</dbReference>
<dbReference type="InterPro" id="IPR017871">
    <property type="entry name" value="ABC_transporter-like_CS"/>
</dbReference>
<dbReference type="SUPFAM" id="SSF90123">
    <property type="entry name" value="ABC transporter transmembrane region"/>
    <property type="match status" value="1"/>
</dbReference>
<dbReference type="InterPro" id="IPR022514">
    <property type="entry name" value="NHPM_micro_ABC1"/>
</dbReference>
<dbReference type="InterPro" id="IPR036640">
    <property type="entry name" value="ABC1_TM_sf"/>
</dbReference>
<evidence type="ECO:0000256" key="8">
    <source>
        <dbReference type="ARBA" id="ARBA00022989"/>
    </source>
</evidence>
<dbReference type="GO" id="GO:0034040">
    <property type="term" value="F:ATPase-coupled lipid transmembrane transporter activity"/>
    <property type="evidence" value="ECO:0007669"/>
    <property type="project" value="TreeGrafter"/>
</dbReference>
<dbReference type="SUPFAM" id="SSF52540">
    <property type="entry name" value="P-loop containing nucleoside triphosphate hydrolases"/>
    <property type="match status" value="1"/>
</dbReference>
<dbReference type="GO" id="GO:0008233">
    <property type="term" value="F:peptidase activity"/>
    <property type="evidence" value="ECO:0007669"/>
    <property type="project" value="InterPro"/>
</dbReference>
<dbReference type="GO" id="GO:0015031">
    <property type="term" value="P:protein transport"/>
    <property type="evidence" value="ECO:0007669"/>
    <property type="project" value="UniProtKB-KW"/>
</dbReference>
<keyword evidence="2" id="KW-0813">Transport</keyword>
<keyword evidence="3" id="KW-1003">Cell membrane</keyword>
<dbReference type="PROSITE" id="PS50929">
    <property type="entry name" value="ABC_TM1F"/>
    <property type="match status" value="1"/>
</dbReference>
<dbReference type="GO" id="GO:0016887">
    <property type="term" value="F:ATP hydrolysis activity"/>
    <property type="evidence" value="ECO:0007669"/>
    <property type="project" value="InterPro"/>
</dbReference>
<keyword evidence="7" id="KW-0653">Protein transport</keyword>
<dbReference type="Pfam" id="PF00005">
    <property type="entry name" value="ABC_tran"/>
    <property type="match status" value="1"/>
</dbReference>
<evidence type="ECO:0000256" key="1">
    <source>
        <dbReference type="ARBA" id="ARBA00004651"/>
    </source>
</evidence>
<dbReference type="Gene3D" id="3.40.50.300">
    <property type="entry name" value="P-loop containing nucleotide triphosphate hydrolases"/>
    <property type="match status" value="1"/>
</dbReference>
<gene>
    <name evidence="16" type="ORF">BCL74_1300</name>
</gene>
<evidence type="ECO:0000313" key="16">
    <source>
        <dbReference type="EMBL" id="RKQ73511.1"/>
    </source>
</evidence>
<keyword evidence="10" id="KW-0080">Bacteriocin transport</keyword>
<evidence type="ECO:0000256" key="11">
    <source>
        <dbReference type="SAM" id="MobiDB-lite"/>
    </source>
</evidence>
<evidence type="ECO:0000313" key="17">
    <source>
        <dbReference type="Proteomes" id="UP000277424"/>
    </source>
</evidence>
<feature type="domain" description="ABC transmembrane type-1" evidence="14">
    <location>
        <begin position="192"/>
        <end position="471"/>
    </location>
</feature>
<dbReference type="InterPro" id="IPR011527">
    <property type="entry name" value="ABC1_TM_dom"/>
</dbReference>
<dbReference type="FunFam" id="3.40.50.300:FF:000299">
    <property type="entry name" value="ABC transporter ATP-binding protein/permease"/>
    <property type="match status" value="1"/>
</dbReference>
<dbReference type="InterPro" id="IPR003593">
    <property type="entry name" value="AAA+_ATPase"/>
</dbReference>
<dbReference type="InterPro" id="IPR005074">
    <property type="entry name" value="Peptidase_C39"/>
</dbReference>
<keyword evidence="4 12" id="KW-0812">Transmembrane</keyword>
<evidence type="ECO:0000256" key="7">
    <source>
        <dbReference type="ARBA" id="ARBA00022927"/>
    </source>
</evidence>
<feature type="compositionally biased region" description="Pro residues" evidence="11">
    <location>
        <begin position="11"/>
        <end position="23"/>
    </location>
</feature>
<dbReference type="Proteomes" id="UP000277424">
    <property type="component" value="Unassembled WGS sequence"/>
</dbReference>
<evidence type="ECO:0000256" key="6">
    <source>
        <dbReference type="ARBA" id="ARBA00022840"/>
    </source>
</evidence>
<organism evidence="16 17">
    <name type="scientific">Oceanibaculum indicum</name>
    <dbReference type="NCBI Taxonomy" id="526216"/>
    <lineage>
        <taxon>Bacteria</taxon>
        <taxon>Pseudomonadati</taxon>
        <taxon>Pseudomonadota</taxon>
        <taxon>Alphaproteobacteria</taxon>
        <taxon>Rhodospirillales</taxon>
        <taxon>Oceanibaculaceae</taxon>
        <taxon>Oceanibaculum</taxon>
    </lineage>
</organism>
<proteinExistence type="predicted"/>
<keyword evidence="8 12" id="KW-1133">Transmembrane helix</keyword>
<dbReference type="GO" id="GO:0005524">
    <property type="term" value="F:ATP binding"/>
    <property type="evidence" value="ECO:0007669"/>
    <property type="project" value="UniProtKB-KW"/>
</dbReference>
<dbReference type="RefSeq" id="WP_121218444.1">
    <property type="nucleotide sequence ID" value="NZ_RBIG01000001.1"/>
</dbReference>
<evidence type="ECO:0000256" key="5">
    <source>
        <dbReference type="ARBA" id="ARBA00022741"/>
    </source>
</evidence>
<evidence type="ECO:0000256" key="3">
    <source>
        <dbReference type="ARBA" id="ARBA00022475"/>
    </source>
</evidence>
<dbReference type="InterPro" id="IPR027417">
    <property type="entry name" value="P-loop_NTPase"/>
</dbReference>
<keyword evidence="6 16" id="KW-0067">ATP-binding</keyword>
<reference evidence="16 17" key="1">
    <citation type="submission" date="2018-10" db="EMBL/GenBank/DDBJ databases">
        <title>Comparative analysis of microorganisms from saline springs in Andes Mountain Range, Colombia.</title>
        <authorList>
            <person name="Rubin E."/>
        </authorList>
    </citation>
    <scope>NUCLEOTIDE SEQUENCE [LARGE SCALE GENOMIC DNA]</scope>
    <source>
        <strain evidence="16 17">USBA 36</strain>
    </source>
</reference>
<evidence type="ECO:0000256" key="12">
    <source>
        <dbReference type="SAM" id="Phobius"/>
    </source>
</evidence>
<feature type="transmembrane region" description="Helical" evidence="12">
    <location>
        <begin position="188"/>
        <end position="213"/>
    </location>
</feature>
<evidence type="ECO:0000259" key="14">
    <source>
        <dbReference type="PROSITE" id="PS50929"/>
    </source>
</evidence>
<dbReference type="OrthoDB" id="5288404at2"/>
<feature type="domain" description="ABC transporter" evidence="13">
    <location>
        <begin position="515"/>
        <end position="748"/>
    </location>
</feature>
<dbReference type="Pfam" id="PF00664">
    <property type="entry name" value="ABC_membrane"/>
    <property type="match status" value="1"/>
</dbReference>
<dbReference type="PROSITE" id="PS50990">
    <property type="entry name" value="PEPTIDASE_C39"/>
    <property type="match status" value="1"/>
</dbReference>
<comment type="caution">
    <text evidence="16">The sequence shown here is derived from an EMBL/GenBank/DDBJ whole genome shotgun (WGS) entry which is preliminary data.</text>
</comment>
<dbReference type="Gene3D" id="1.20.1560.10">
    <property type="entry name" value="ABC transporter type 1, transmembrane domain"/>
    <property type="match status" value="2"/>
</dbReference>
<dbReference type="InterPro" id="IPR003439">
    <property type="entry name" value="ABC_transporter-like_ATP-bd"/>
</dbReference>
<feature type="transmembrane region" description="Helical" evidence="12">
    <location>
        <begin position="326"/>
        <end position="347"/>
    </location>
</feature>
<dbReference type="PROSITE" id="PS00211">
    <property type="entry name" value="ABC_TRANSPORTER_1"/>
    <property type="match status" value="1"/>
</dbReference>
<comment type="subcellular location">
    <subcellularLocation>
        <location evidence="1">Cell membrane</location>
        <topology evidence="1">Multi-pass membrane protein</topology>
    </subcellularLocation>
</comment>
<feature type="transmembrane region" description="Helical" evidence="12">
    <location>
        <begin position="296"/>
        <end position="320"/>
    </location>
</feature>
<sequence>MTDSTSAPVAPGAPAPSPAPKPNAPKGGRRFRTPTILQMEATECGAAALAMILARFGRWVPLEELRVECDVSRDGSKASNILRAARRYGLLAKGYRREPESVTNLPFPMIIFWNFNHFLVLEGIDRKAGKVWLNDPAMGPRTVSLDEFDAGFTGVCLVFERTPDFKKGGEKPSIIGPLKRRLRGSQGAMAYVMLATLLLVLPGLVIPVFSKIFVDDVLIGGTSQWLLPLLIGMAVTAALQGILTWLQQIHLSRLEMKLALSSSAQFFWHVLRLPVEFFNQRFPGDISARVSSNDDIATLLSGQLANNIIGLVMIGFYAVVMLFYDVWLTLIGVGLALLNFLALKAVARRREDSSRKLVNEQGKLAATSISGIQLIETLKSSGSESDFFSKWSGLQAKYLTAQQELAVTTTLISAAPILLSALSTAAILAVGGFRVIDGSLTIGGLVAFQALLANFSTPIEQLVGLGGEIQTVKGSLTRIEDVQKYRIDDRLGETERMFATAAPERPLPPKLRGHIELRDLVFGYNRSDKPLIDGLNLTVQPGQRVALIGGSGSGKSTIAKIVSGLYRPWSGSVLYDGIPLDELPHAYFANSVSTVDQEIFLFAGTVRENIGMWDNSVSEEMITRALRDACILDAIESRAGRYESLIAENGGNFSGGQRQRLEIARALAGNPTVLILDEATSALDPVVEKRIDENLRRRGCTCLIVAHRLSTIRDCDEIIVLERGQAAQRGKHEELIAVDGPYRRLIRSGEA</sequence>
<dbReference type="GO" id="GO:0006508">
    <property type="term" value="P:proteolysis"/>
    <property type="evidence" value="ECO:0007669"/>
    <property type="project" value="InterPro"/>
</dbReference>
<dbReference type="GO" id="GO:0005886">
    <property type="term" value="C:plasma membrane"/>
    <property type="evidence" value="ECO:0007669"/>
    <property type="project" value="UniProtKB-SubCell"/>
</dbReference>
<dbReference type="AlphaFoldDB" id="A0A420WR30"/>
<accession>A0A420WR30</accession>
<keyword evidence="9 12" id="KW-0472">Membrane</keyword>
<dbReference type="CDD" id="cd18569">
    <property type="entry name" value="ABC_6TM_NHLM_bacteriocin"/>
    <property type="match status" value="1"/>
</dbReference>